<dbReference type="STRING" id="1617427.UZ20_WS6002000439"/>
<evidence type="ECO:0000256" key="1">
    <source>
        <dbReference type="ARBA" id="ARBA00004496"/>
    </source>
</evidence>
<keyword evidence="3 5" id="KW-0963">Cytoplasm</keyword>
<dbReference type="GO" id="GO:0043023">
    <property type="term" value="F:ribosomal large subunit binding"/>
    <property type="evidence" value="ECO:0007669"/>
    <property type="project" value="TreeGrafter"/>
</dbReference>
<dbReference type="InterPro" id="IPR036191">
    <property type="entry name" value="RRF_sf"/>
</dbReference>
<comment type="similarity">
    <text evidence="2 5">Belongs to the RRF family.</text>
</comment>
<dbReference type="FunFam" id="3.30.1360.40:FF:000001">
    <property type="entry name" value="Ribosome-recycling factor"/>
    <property type="match status" value="1"/>
</dbReference>
<dbReference type="Gene3D" id="3.30.1360.40">
    <property type="match status" value="1"/>
</dbReference>
<dbReference type="PANTHER" id="PTHR20982">
    <property type="entry name" value="RIBOSOME RECYCLING FACTOR"/>
    <property type="match status" value="1"/>
</dbReference>
<dbReference type="AlphaFoldDB" id="A0A136KJL4"/>
<evidence type="ECO:0000256" key="5">
    <source>
        <dbReference type="HAMAP-Rule" id="MF_00040"/>
    </source>
</evidence>
<proteinExistence type="inferred from homology"/>
<feature type="domain" description="Ribosome recycling factor" evidence="7">
    <location>
        <begin position="19"/>
        <end position="182"/>
    </location>
</feature>
<dbReference type="GO" id="GO:0005737">
    <property type="term" value="C:cytoplasm"/>
    <property type="evidence" value="ECO:0007669"/>
    <property type="project" value="UniProtKB-SubCell"/>
</dbReference>
<dbReference type="PATRIC" id="fig|1617427.3.peg.461"/>
<evidence type="ECO:0000259" key="7">
    <source>
        <dbReference type="Pfam" id="PF01765"/>
    </source>
</evidence>
<reference evidence="8 9" key="1">
    <citation type="submission" date="2015-02" db="EMBL/GenBank/DDBJ databases">
        <title>Improved understanding of the partial-nitritation anammox process through 23 genomes representing the majority of the microbial community.</title>
        <authorList>
            <person name="Speth D.R."/>
            <person name="In T Zandt M."/>
            <person name="Guerrero Cruz S."/>
            <person name="Jetten M.S."/>
            <person name="Dutilh B.E."/>
        </authorList>
    </citation>
    <scope>NUCLEOTIDE SEQUENCE [LARGE SCALE GENOMIC DNA]</scope>
    <source>
        <strain evidence="8">OLB21</strain>
    </source>
</reference>
<comment type="function">
    <text evidence="5">Responsible for the release of ribosomes from messenger RNA at the termination of protein biosynthesis. May increase the efficiency of translation by recycling ribosomes from one round of translation to another.</text>
</comment>
<dbReference type="Proteomes" id="UP000070449">
    <property type="component" value="Unassembled WGS sequence"/>
</dbReference>
<evidence type="ECO:0000256" key="6">
    <source>
        <dbReference type="SAM" id="Coils"/>
    </source>
</evidence>
<dbReference type="EMBL" id="JYPD01000014">
    <property type="protein sequence ID" value="KXK09635.1"/>
    <property type="molecule type" value="Genomic_DNA"/>
</dbReference>
<dbReference type="Gene3D" id="1.10.132.20">
    <property type="entry name" value="Ribosome-recycling factor"/>
    <property type="match status" value="1"/>
</dbReference>
<name>A0A136KJL4_9BACT</name>
<dbReference type="NCBIfam" id="TIGR00496">
    <property type="entry name" value="frr"/>
    <property type="match status" value="1"/>
</dbReference>
<accession>A0A136KJL4</accession>
<organism evidence="8 9">
    <name type="scientific">candidate division WS6 bacterium OLB21</name>
    <dbReference type="NCBI Taxonomy" id="1617427"/>
    <lineage>
        <taxon>Bacteria</taxon>
        <taxon>Candidatus Dojkabacteria</taxon>
    </lineage>
</organism>
<evidence type="ECO:0000256" key="2">
    <source>
        <dbReference type="ARBA" id="ARBA00005912"/>
    </source>
</evidence>
<keyword evidence="4 5" id="KW-0648">Protein biosynthesis</keyword>
<gene>
    <name evidence="5 8" type="primary">frr</name>
    <name evidence="8" type="ORF">UZ20_WS6002000439</name>
</gene>
<dbReference type="CDD" id="cd00520">
    <property type="entry name" value="RRF"/>
    <property type="match status" value="1"/>
</dbReference>
<dbReference type="Pfam" id="PF01765">
    <property type="entry name" value="RRF"/>
    <property type="match status" value="1"/>
</dbReference>
<evidence type="ECO:0000256" key="4">
    <source>
        <dbReference type="ARBA" id="ARBA00022917"/>
    </source>
</evidence>
<evidence type="ECO:0000313" key="8">
    <source>
        <dbReference type="EMBL" id="KXK09635.1"/>
    </source>
</evidence>
<evidence type="ECO:0000256" key="3">
    <source>
        <dbReference type="ARBA" id="ARBA00022490"/>
    </source>
</evidence>
<comment type="caution">
    <text evidence="8">The sequence shown here is derived from an EMBL/GenBank/DDBJ whole genome shotgun (WGS) entry which is preliminary data.</text>
</comment>
<protein>
    <recommendedName>
        <fullName evidence="5">Ribosome-recycling factor</fullName>
        <shortName evidence="5">RRF</shortName>
    </recommendedName>
    <alternativeName>
        <fullName evidence="5">Ribosome-releasing factor</fullName>
    </alternativeName>
</protein>
<comment type="subcellular location">
    <subcellularLocation>
        <location evidence="1 5">Cytoplasm</location>
    </subcellularLocation>
</comment>
<dbReference type="InterPro" id="IPR002661">
    <property type="entry name" value="Ribosome_recyc_fac"/>
</dbReference>
<feature type="coiled-coil region" evidence="6">
    <location>
        <begin position="113"/>
        <end position="172"/>
    </location>
</feature>
<dbReference type="InterPro" id="IPR023584">
    <property type="entry name" value="Ribosome_recyc_fac_dom"/>
</dbReference>
<evidence type="ECO:0000313" key="9">
    <source>
        <dbReference type="Proteomes" id="UP000070449"/>
    </source>
</evidence>
<keyword evidence="6" id="KW-0175">Coiled coil</keyword>
<sequence length="184" mass="20821">MSQIIDQATTKFKDVLEHLRKDLSSMRAGRANPQMLDNIKVDVYSQLMPIVQVANITVVDASLLTVKPWDKSTVEAVTNAIKSSDIGIQPIVEGEVIKLPIPPLTEERRLDYVKVMKSKLEEARIAVRQVRKELLDEVANQKDANNLSEDDAERLEKQVQKLVDETNESIETIGKEKEKELMQV</sequence>
<dbReference type="SUPFAM" id="SSF55194">
    <property type="entry name" value="Ribosome recycling factor, RRF"/>
    <property type="match status" value="1"/>
</dbReference>
<dbReference type="HAMAP" id="MF_00040">
    <property type="entry name" value="RRF"/>
    <property type="match status" value="1"/>
</dbReference>
<dbReference type="PANTHER" id="PTHR20982:SF3">
    <property type="entry name" value="MITOCHONDRIAL RIBOSOME RECYCLING FACTOR PSEUDO 1"/>
    <property type="match status" value="1"/>
</dbReference>
<dbReference type="GO" id="GO:0006415">
    <property type="term" value="P:translational termination"/>
    <property type="evidence" value="ECO:0007669"/>
    <property type="project" value="UniProtKB-UniRule"/>
</dbReference>
<dbReference type="FunFam" id="1.10.132.20:FF:000001">
    <property type="entry name" value="Ribosome-recycling factor"/>
    <property type="match status" value="1"/>
</dbReference>